<dbReference type="AlphaFoldDB" id="A0A9W9YP78"/>
<dbReference type="Pfam" id="PF01370">
    <property type="entry name" value="Epimerase"/>
    <property type="match status" value="1"/>
</dbReference>
<proteinExistence type="predicted"/>
<keyword evidence="3" id="KW-1185">Reference proteome</keyword>
<protein>
    <recommendedName>
        <fullName evidence="1">NAD-dependent epimerase/dehydratase domain-containing protein</fullName>
    </recommendedName>
</protein>
<dbReference type="InterPro" id="IPR001509">
    <property type="entry name" value="Epimerase_deHydtase"/>
</dbReference>
<dbReference type="OrthoDB" id="16464at2759"/>
<reference evidence="2" key="1">
    <citation type="submission" date="2023-01" db="EMBL/GenBank/DDBJ databases">
        <title>Genome assembly of the deep-sea coral Lophelia pertusa.</title>
        <authorList>
            <person name="Herrera S."/>
            <person name="Cordes E."/>
        </authorList>
    </citation>
    <scope>NUCLEOTIDE SEQUENCE</scope>
    <source>
        <strain evidence="2">USNM1676648</strain>
        <tissue evidence="2">Polyp</tissue>
    </source>
</reference>
<organism evidence="2 3">
    <name type="scientific">Desmophyllum pertusum</name>
    <dbReference type="NCBI Taxonomy" id="174260"/>
    <lineage>
        <taxon>Eukaryota</taxon>
        <taxon>Metazoa</taxon>
        <taxon>Cnidaria</taxon>
        <taxon>Anthozoa</taxon>
        <taxon>Hexacorallia</taxon>
        <taxon>Scleractinia</taxon>
        <taxon>Caryophylliina</taxon>
        <taxon>Caryophylliidae</taxon>
        <taxon>Desmophyllum</taxon>
    </lineage>
</organism>
<name>A0A9W9YP78_9CNID</name>
<dbReference type="PANTHER" id="PTHR43245">
    <property type="entry name" value="BIFUNCTIONAL POLYMYXIN RESISTANCE PROTEIN ARNA"/>
    <property type="match status" value="1"/>
</dbReference>
<sequence length="147" mass="15977">MEINGNCALQKRVLVTGGAGYLGSTLVPMLLQRGYDVKVYDKFLWGAAPLLPHAANPHLQIVHGDILDKDFLAKHMFDCDAIIHLAAIVGYPACEKFKDEALKINVQGTKNIVDSLAPDQYLVYASTGSCYGAVQNGICDEKTRISP</sequence>
<dbReference type="InterPro" id="IPR036291">
    <property type="entry name" value="NAD(P)-bd_dom_sf"/>
</dbReference>
<gene>
    <name evidence="2" type="ORF">OS493_015565</name>
</gene>
<dbReference type="SUPFAM" id="SSF51735">
    <property type="entry name" value="NAD(P)-binding Rossmann-fold domains"/>
    <property type="match status" value="1"/>
</dbReference>
<comment type="caution">
    <text evidence="2">The sequence shown here is derived from an EMBL/GenBank/DDBJ whole genome shotgun (WGS) entry which is preliminary data.</text>
</comment>
<dbReference type="Gene3D" id="3.40.50.720">
    <property type="entry name" value="NAD(P)-binding Rossmann-like Domain"/>
    <property type="match status" value="1"/>
</dbReference>
<dbReference type="InterPro" id="IPR050177">
    <property type="entry name" value="Lipid_A_modif_metabolic_enz"/>
</dbReference>
<evidence type="ECO:0000313" key="3">
    <source>
        <dbReference type="Proteomes" id="UP001163046"/>
    </source>
</evidence>
<feature type="domain" description="NAD-dependent epimerase/dehydratase" evidence="1">
    <location>
        <begin position="13"/>
        <end position="143"/>
    </location>
</feature>
<evidence type="ECO:0000313" key="2">
    <source>
        <dbReference type="EMBL" id="KAJ7360464.1"/>
    </source>
</evidence>
<dbReference type="EMBL" id="MU827309">
    <property type="protein sequence ID" value="KAJ7360464.1"/>
    <property type="molecule type" value="Genomic_DNA"/>
</dbReference>
<dbReference type="Proteomes" id="UP001163046">
    <property type="component" value="Unassembled WGS sequence"/>
</dbReference>
<evidence type="ECO:0000259" key="1">
    <source>
        <dbReference type="Pfam" id="PF01370"/>
    </source>
</evidence>
<dbReference type="PANTHER" id="PTHR43245:SF23">
    <property type="entry name" value="NAD(P)-BINDING DOMAIN-CONTAINING PROTEIN"/>
    <property type="match status" value="1"/>
</dbReference>
<accession>A0A9W9YP78</accession>